<feature type="compositionally biased region" description="Low complexity" evidence="1">
    <location>
        <begin position="114"/>
        <end position="124"/>
    </location>
</feature>
<gene>
    <name evidence="2" type="ORF">C1H76_1147</name>
</gene>
<comment type="caution">
    <text evidence="2">The sequence shown here is derived from an EMBL/GenBank/DDBJ whole genome shotgun (WGS) entry which is preliminary data.</text>
</comment>
<accession>A0A4U7B9I8</accession>
<name>A0A4U7B9I8_9PEZI</name>
<dbReference type="Proteomes" id="UP000308133">
    <property type="component" value="Unassembled WGS sequence"/>
</dbReference>
<dbReference type="AlphaFoldDB" id="A0A4U7B9I8"/>
<evidence type="ECO:0000256" key="1">
    <source>
        <dbReference type="SAM" id="MobiDB-lite"/>
    </source>
</evidence>
<feature type="region of interest" description="Disordered" evidence="1">
    <location>
        <begin position="100"/>
        <end position="139"/>
    </location>
</feature>
<evidence type="ECO:0000313" key="3">
    <source>
        <dbReference type="Proteomes" id="UP000308133"/>
    </source>
</evidence>
<sequence>MVGYNGVPRLTPNCTNDQCRKGPDGFIAVNYYFPGWMLSRVLATVIRFTDIERPEAGLTAIDIAEKRQVAPTEKSDIDDSWVHAFTLLLEHVAESVYGPPPAYKDVEDQATDYSRTSTTSRGSSVYQDAKQHLSPISPRVPAHFTDDLRRCDSPRSCMTDESLRNEGIGVADFEKGKA</sequence>
<dbReference type="EMBL" id="PTQR01000012">
    <property type="protein sequence ID" value="TKX26615.1"/>
    <property type="molecule type" value="Genomic_DNA"/>
</dbReference>
<organism evidence="2 3">
    <name type="scientific">Elsinoe australis</name>
    <dbReference type="NCBI Taxonomy" id="40998"/>
    <lineage>
        <taxon>Eukaryota</taxon>
        <taxon>Fungi</taxon>
        <taxon>Dikarya</taxon>
        <taxon>Ascomycota</taxon>
        <taxon>Pezizomycotina</taxon>
        <taxon>Dothideomycetes</taxon>
        <taxon>Dothideomycetidae</taxon>
        <taxon>Myriangiales</taxon>
        <taxon>Elsinoaceae</taxon>
        <taxon>Elsinoe</taxon>
    </lineage>
</organism>
<protein>
    <submittedName>
        <fullName evidence="2">Uncharacterized protein</fullName>
    </submittedName>
</protein>
<proteinExistence type="predicted"/>
<reference evidence="2 3" key="1">
    <citation type="submission" date="2018-02" db="EMBL/GenBank/DDBJ databases">
        <title>Draft genome sequences of Elsinoe sp., causing black scab on jojoba.</title>
        <authorList>
            <person name="Stodart B."/>
            <person name="Jeffress S."/>
            <person name="Ash G."/>
            <person name="Arun Chinnappa K."/>
        </authorList>
    </citation>
    <scope>NUCLEOTIDE SEQUENCE [LARGE SCALE GENOMIC DNA]</scope>
    <source>
        <strain evidence="2 3">Hillstone_2</strain>
    </source>
</reference>
<evidence type="ECO:0000313" key="2">
    <source>
        <dbReference type="EMBL" id="TKX26615.1"/>
    </source>
</evidence>